<name>L2GNV5_VITCO</name>
<keyword evidence="1" id="KW-0862">Zinc</keyword>
<keyword evidence="5" id="KW-1185">Reference proteome</keyword>
<dbReference type="InterPro" id="IPR024079">
    <property type="entry name" value="MetalloPept_cat_dom_sf"/>
</dbReference>
<dbReference type="GO" id="GO:0006508">
    <property type="term" value="P:proteolysis"/>
    <property type="evidence" value="ECO:0007669"/>
    <property type="project" value="InterPro"/>
</dbReference>
<keyword evidence="2" id="KW-0812">Transmembrane</keyword>
<feature type="binding site" evidence="1">
    <location>
        <position position="327"/>
    </location>
    <ligand>
        <name>Zn(2+)</name>
        <dbReference type="ChEBI" id="CHEBI:29105"/>
        <note>catalytic</note>
    </ligand>
</feature>
<dbReference type="InParanoid" id="L2GNV5"/>
<dbReference type="GO" id="GO:0004222">
    <property type="term" value="F:metalloendopeptidase activity"/>
    <property type="evidence" value="ECO:0007669"/>
    <property type="project" value="InterPro"/>
</dbReference>
<evidence type="ECO:0000313" key="5">
    <source>
        <dbReference type="Proteomes" id="UP000011082"/>
    </source>
</evidence>
<gene>
    <name evidence="4" type="ORF">VICG_00813</name>
</gene>
<dbReference type="InterPro" id="IPR001590">
    <property type="entry name" value="Peptidase_M12B"/>
</dbReference>
<proteinExistence type="predicted"/>
<dbReference type="GO" id="GO:0046872">
    <property type="term" value="F:metal ion binding"/>
    <property type="evidence" value="ECO:0007669"/>
    <property type="project" value="UniProtKB-KW"/>
</dbReference>
<keyword evidence="2" id="KW-0472">Membrane</keyword>
<protein>
    <recommendedName>
        <fullName evidence="3">Peptidase M12B domain-containing protein</fullName>
    </recommendedName>
</protein>
<dbReference type="AlphaFoldDB" id="L2GNV5"/>
<dbReference type="SUPFAM" id="SSF55486">
    <property type="entry name" value="Metalloproteases ('zincins'), catalytic domain"/>
    <property type="match status" value="1"/>
</dbReference>
<comment type="caution">
    <text evidence="1">Lacks conserved residue(s) required for the propagation of feature annotation.</text>
</comment>
<dbReference type="Pfam" id="PF01421">
    <property type="entry name" value="Reprolysin"/>
    <property type="match status" value="1"/>
</dbReference>
<sequence>MFVVWSIYKLMTNKQGMYCSLLIYFIHAFTLLEVKFINENGNEIVKPENNTNFIIVITNNGSKIFLNASNHPYSSAISMFQDPCHYKITGIFSKALGFYNSCSNELEFLYRDKSYKIKIDGQKSTAIIRPKTFLGSSFHFSSYEPTPLDGELSEVGLNQANFDLKNESLNKIDIFIFNDSKRVEEHGALVNGNTIDIFNNVKSIFSESELSIEPRLVGILNIKDKIDFINNENGPLLAFKENIEPIRFSPFNLQTALSKSDLVMLISQNSYGVNDTGNKIIHGMTFFGGSTRLDSSYSVVFASASDSNYFIAKKIAHEVGHSLGATHHGAGSIMETTTCQTCENEKRLFDEFSRDQINAFVNRNTKIFKIKDYTKYKENQILKSKKEAIEYAEERRKHTFIDIVRSRLKGKAPLGIESETSIILTVLLYTLVVIVIIFYWK</sequence>
<reference evidence="5" key="1">
    <citation type="submission" date="2011-05" db="EMBL/GenBank/DDBJ databases">
        <title>The genome sequence of Vittaforma corneae strain ATCC 50505.</title>
        <authorList>
            <consortium name="The Broad Institute Genome Sequencing Platform"/>
            <person name="Cuomo C."/>
            <person name="Didier E."/>
            <person name="Bowers L."/>
            <person name="Young S.K."/>
            <person name="Zeng Q."/>
            <person name="Gargeya S."/>
            <person name="Fitzgerald M."/>
            <person name="Haas B."/>
            <person name="Abouelleil A."/>
            <person name="Alvarado L."/>
            <person name="Arachchi H.M."/>
            <person name="Berlin A."/>
            <person name="Chapman S.B."/>
            <person name="Gearin G."/>
            <person name="Goldberg J."/>
            <person name="Griggs A."/>
            <person name="Gujja S."/>
            <person name="Hansen M."/>
            <person name="Heiman D."/>
            <person name="Howarth C."/>
            <person name="Larimer J."/>
            <person name="Lui A."/>
            <person name="MacDonald P.J.P."/>
            <person name="McCowen C."/>
            <person name="Montmayeur A."/>
            <person name="Murphy C."/>
            <person name="Neiman D."/>
            <person name="Pearson M."/>
            <person name="Priest M."/>
            <person name="Roberts A."/>
            <person name="Saif S."/>
            <person name="Shea T."/>
            <person name="Sisk P."/>
            <person name="Stolte C."/>
            <person name="Sykes S."/>
            <person name="Wortman J."/>
            <person name="Nusbaum C."/>
            <person name="Birren B."/>
        </authorList>
    </citation>
    <scope>NUCLEOTIDE SEQUENCE [LARGE SCALE GENOMIC DNA]</scope>
    <source>
        <strain evidence="5">ATCC 50505</strain>
    </source>
</reference>
<evidence type="ECO:0000256" key="1">
    <source>
        <dbReference type="PROSITE-ProRule" id="PRU00276"/>
    </source>
</evidence>
<organism evidence="4 5">
    <name type="scientific">Vittaforma corneae (strain ATCC 50505)</name>
    <name type="common">Microsporidian parasite</name>
    <name type="synonym">Nosema corneum</name>
    <dbReference type="NCBI Taxonomy" id="993615"/>
    <lineage>
        <taxon>Eukaryota</taxon>
        <taxon>Fungi</taxon>
        <taxon>Fungi incertae sedis</taxon>
        <taxon>Microsporidia</taxon>
        <taxon>Nosematidae</taxon>
        <taxon>Vittaforma</taxon>
    </lineage>
</organism>
<dbReference type="EMBL" id="JH370134">
    <property type="protein sequence ID" value="ELA42170.1"/>
    <property type="molecule type" value="Genomic_DNA"/>
</dbReference>
<evidence type="ECO:0000259" key="3">
    <source>
        <dbReference type="PROSITE" id="PS50215"/>
    </source>
</evidence>
<feature type="binding site" evidence="1">
    <location>
        <position position="317"/>
    </location>
    <ligand>
        <name>Zn(2+)</name>
        <dbReference type="ChEBI" id="CHEBI:29105"/>
        <note>catalytic</note>
    </ligand>
</feature>
<accession>L2GNV5</accession>
<keyword evidence="2" id="KW-1133">Transmembrane helix</keyword>
<dbReference type="GeneID" id="19881527"/>
<evidence type="ECO:0000313" key="4">
    <source>
        <dbReference type="EMBL" id="ELA42170.1"/>
    </source>
</evidence>
<dbReference type="Proteomes" id="UP000011082">
    <property type="component" value="Unassembled WGS sequence"/>
</dbReference>
<dbReference type="RefSeq" id="XP_007604262.1">
    <property type="nucleotide sequence ID" value="XM_007604200.1"/>
</dbReference>
<dbReference type="HOGENOM" id="CLU_621432_0_0_1"/>
<feature type="domain" description="Peptidase M12B" evidence="3">
    <location>
        <begin position="170"/>
        <end position="342"/>
    </location>
</feature>
<dbReference type="Gene3D" id="3.40.390.10">
    <property type="entry name" value="Collagenase (Catalytic Domain)"/>
    <property type="match status" value="1"/>
</dbReference>
<feature type="binding site" evidence="1">
    <location>
        <position position="321"/>
    </location>
    <ligand>
        <name>Zn(2+)</name>
        <dbReference type="ChEBI" id="CHEBI:29105"/>
        <note>catalytic</note>
    </ligand>
</feature>
<dbReference type="VEuPathDB" id="MicrosporidiaDB:VICG_00813"/>
<dbReference type="PROSITE" id="PS50215">
    <property type="entry name" value="ADAM_MEPRO"/>
    <property type="match status" value="1"/>
</dbReference>
<evidence type="ECO:0000256" key="2">
    <source>
        <dbReference type="SAM" id="Phobius"/>
    </source>
</evidence>
<dbReference type="OMA" id="YINICKR"/>
<dbReference type="OrthoDB" id="5951731at2759"/>
<keyword evidence="1" id="KW-0479">Metal-binding</keyword>
<feature type="active site" evidence="1">
    <location>
        <position position="318"/>
    </location>
</feature>
<feature type="transmembrane region" description="Helical" evidence="2">
    <location>
        <begin position="421"/>
        <end position="440"/>
    </location>
</feature>